<keyword evidence="1" id="KW-0328">Glycosyltransferase</keyword>
<keyword evidence="2" id="KW-1185">Reference proteome</keyword>
<dbReference type="Proteomes" id="UP001595900">
    <property type="component" value="Unassembled WGS sequence"/>
</dbReference>
<dbReference type="CDD" id="cd04186">
    <property type="entry name" value="GT_2_like_c"/>
    <property type="match status" value="1"/>
</dbReference>
<dbReference type="PANTHER" id="PTHR43179">
    <property type="entry name" value="RHAMNOSYLTRANSFERASE WBBL"/>
    <property type="match status" value="1"/>
</dbReference>
<reference evidence="2" key="1">
    <citation type="journal article" date="2019" name="Int. J. Syst. Evol. Microbiol.">
        <title>The Global Catalogue of Microorganisms (GCM) 10K type strain sequencing project: providing services to taxonomists for standard genome sequencing and annotation.</title>
        <authorList>
            <consortium name="The Broad Institute Genomics Platform"/>
            <consortium name="The Broad Institute Genome Sequencing Center for Infectious Disease"/>
            <person name="Wu L."/>
            <person name="Ma J."/>
        </authorList>
    </citation>
    <scope>NUCLEOTIDE SEQUENCE [LARGE SCALE GENOMIC DNA]</scope>
    <source>
        <strain evidence="2">CGMCC 1.10363</strain>
    </source>
</reference>
<dbReference type="Pfam" id="PF13641">
    <property type="entry name" value="Glyco_tranf_2_3"/>
    <property type="match status" value="1"/>
</dbReference>
<organism evidence="1 2">
    <name type="scientific">Gryllotalpicola reticulitermitis</name>
    <dbReference type="NCBI Taxonomy" id="1184153"/>
    <lineage>
        <taxon>Bacteria</taxon>
        <taxon>Bacillati</taxon>
        <taxon>Actinomycetota</taxon>
        <taxon>Actinomycetes</taxon>
        <taxon>Micrococcales</taxon>
        <taxon>Microbacteriaceae</taxon>
        <taxon>Gryllotalpicola</taxon>
    </lineage>
</organism>
<keyword evidence="1" id="KW-0808">Transferase</keyword>
<gene>
    <name evidence="1" type="ORF">ACFOYW_09040</name>
</gene>
<comment type="caution">
    <text evidence="1">The sequence shown here is derived from an EMBL/GenBank/DDBJ whole genome shotgun (WGS) entry which is preliminary data.</text>
</comment>
<evidence type="ECO:0000313" key="1">
    <source>
        <dbReference type="EMBL" id="MFC4243519.1"/>
    </source>
</evidence>
<sequence length="299" mass="32534">MHPERTSVMSAHGTPRSGLAASLAVVTVSYHSQEALEGLIESLAESGVAPAATVVVDNALDDQLELPELAGLRVVPAPGNLGYGGGINLGVRSLPPEVEWVLVTNPDVRLEADALGTLLRAGADQPTAGAVGPRILQPDGSTYPSARELPSLRTGIGHALFANLWLGNPWSRRYRGEARASDGHWRETGWLSGSCQLVRRSAFDSIDGFDESYFMYFEDVDLGRRLTQAGWRNLYVPEAVVTHTGAHSTSGGRAKAMRAEHHRSAYLYLSRKYSAWYLWPLRLTLRAALHVRSRVTNRG</sequence>
<dbReference type="InterPro" id="IPR029044">
    <property type="entry name" value="Nucleotide-diphossugar_trans"/>
</dbReference>
<dbReference type="Gene3D" id="3.90.550.10">
    <property type="entry name" value="Spore Coat Polysaccharide Biosynthesis Protein SpsA, Chain A"/>
    <property type="match status" value="1"/>
</dbReference>
<evidence type="ECO:0000313" key="2">
    <source>
        <dbReference type="Proteomes" id="UP001595900"/>
    </source>
</evidence>
<dbReference type="EC" id="2.4.-.-" evidence="1"/>
<protein>
    <submittedName>
        <fullName evidence="1">Glycosyltransferase family 2 protein</fullName>
        <ecNumber evidence="1">2.4.-.-</ecNumber>
    </submittedName>
</protein>
<proteinExistence type="predicted"/>
<name>A0ABV8Q8L3_9MICO</name>
<dbReference type="RefSeq" id="WP_390228586.1">
    <property type="nucleotide sequence ID" value="NZ_JBHSCN010000005.1"/>
</dbReference>
<dbReference type="GO" id="GO:0016757">
    <property type="term" value="F:glycosyltransferase activity"/>
    <property type="evidence" value="ECO:0007669"/>
    <property type="project" value="UniProtKB-KW"/>
</dbReference>
<dbReference type="PANTHER" id="PTHR43179:SF7">
    <property type="entry name" value="RHAMNOSYLTRANSFERASE WBBL"/>
    <property type="match status" value="1"/>
</dbReference>
<accession>A0ABV8Q8L3</accession>
<dbReference type="EMBL" id="JBHSCN010000005">
    <property type="protein sequence ID" value="MFC4243519.1"/>
    <property type="molecule type" value="Genomic_DNA"/>
</dbReference>
<dbReference type="SUPFAM" id="SSF53448">
    <property type="entry name" value="Nucleotide-diphospho-sugar transferases"/>
    <property type="match status" value="1"/>
</dbReference>